<feature type="region of interest" description="Disordered" evidence="1">
    <location>
        <begin position="1124"/>
        <end position="1144"/>
    </location>
</feature>
<feature type="compositionally biased region" description="Acidic residues" evidence="1">
    <location>
        <begin position="1124"/>
        <end position="1138"/>
    </location>
</feature>
<name>A0A8J5XRK2_DIALT</name>
<protein>
    <submittedName>
        <fullName evidence="2">Uncharacterized protein</fullName>
    </submittedName>
</protein>
<feature type="region of interest" description="Disordered" evidence="1">
    <location>
        <begin position="51"/>
        <end position="105"/>
    </location>
</feature>
<feature type="compositionally biased region" description="Low complexity" evidence="1">
    <location>
        <begin position="492"/>
        <end position="504"/>
    </location>
</feature>
<organism evidence="2 3">
    <name type="scientific">Diacronema lutheri</name>
    <name type="common">Unicellular marine alga</name>
    <name type="synonym">Monochrysis lutheri</name>
    <dbReference type="NCBI Taxonomy" id="2081491"/>
    <lineage>
        <taxon>Eukaryota</taxon>
        <taxon>Haptista</taxon>
        <taxon>Haptophyta</taxon>
        <taxon>Pavlovophyceae</taxon>
        <taxon>Pavlovales</taxon>
        <taxon>Pavlovaceae</taxon>
        <taxon>Diacronema</taxon>
    </lineage>
</organism>
<feature type="region of interest" description="Disordered" evidence="1">
    <location>
        <begin position="928"/>
        <end position="956"/>
    </location>
</feature>
<evidence type="ECO:0000313" key="3">
    <source>
        <dbReference type="Proteomes" id="UP000751190"/>
    </source>
</evidence>
<comment type="caution">
    <text evidence="2">The sequence shown here is derived from an EMBL/GenBank/DDBJ whole genome shotgun (WGS) entry which is preliminary data.</text>
</comment>
<feature type="region of interest" description="Disordered" evidence="1">
    <location>
        <begin position="465"/>
        <end position="526"/>
    </location>
</feature>
<dbReference type="Proteomes" id="UP000751190">
    <property type="component" value="Unassembled WGS sequence"/>
</dbReference>
<feature type="region of interest" description="Disordered" evidence="1">
    <location>
        <begin position="842"/>
        <end position="874"/>
    </location>
</feature>
<evidence type="ECO:0000256" key="1">
    <source>
        <dbReference type="SAM" id="MobiDB-lite"/>
    </source>
</evidence>
<gene>
    <name evidence="2" type="ORF">KFE25_008834</name>
</gene>
<accession>A0A8J5XRK2</accession>
<feature type="compositionally biased region" description="Pro residues" evidence="1">
    <location>
        <begin position="69"/>
        <end position="97"/>
    </location>
</feature>
<keyword evidence="3" id="KW-1185">Reference proteome</keyword>
<evidence type="ECO:0000313" key="2">
    <source>
        <dbReference type="EMBL" id="KAG8470413.1"/>
    </source>
</evidence>
<feature type="region of interest" description="Disordered" evidence="1">
    <location>
        <begin position="212"/>
        <end position="331"/>
    </location>
</feature>
<reference evidence="2" key="1">
    <citation type="submission" date="2021-05" db="EMBL/GenBank/DDBJ databases">
        <title>The genome of the haptophyte Pavlova lutheri (Diacronema luteri, Pavlovales) - a model for lipid biosynthesis in eukaryotic algae.</title>
        <authorList>
            <person name="Hulatt C.J."/>
            <person name="Posewitz M.C."/>
        </authorList>
    </citation>
    <scope>NUCLEOTIDE SEQUENCE</scope>
    <source>
        <strain evidence="2">NIVA-4/92</strain>
    </source>
</reference>
<sequence length="1314" mass="133277">MAADDPFAVEGVTDDDLYKLLDDHIENAPPPTPRREPKPVALNMFELFDAPGARPQHHAGHPRLYATVQPPPFQPLAQPSRPPLPLPQPPLQPPPPEQAAAAQQAVTRDIALETQLREQIARSDLLHSRLRVAENALSAASHRLADASREHRNEQAAERARAEAELARLRSDLAFGEEERAAAQRELAEARQAQQASARELEQLRLQLRREQLQQRAPPQPAGAPTAHAPRASSSGNATPAAGSGGHSPALAAVLQVARRPSGRSPDTLDAPSAPPSAPRAARLPVPADAHAADALQPPMPPSPATARAPPLFQCNPPRGGLDPTSGARKRRLSGVGGITVAQPAFNERRLSAIGGTAGVAAQQGAALLTPCRIRPGLLTSPALGALPLAHPLLAANVAGGDGGGAIGATRSLQPAMASVEAGAGAAPTRECAAGRAAQLICNAGTLAGDRLVAGDHTAGGAADYGVAGPDGAQRDANGASPEAAHACDGNGARSPRAGSPARAEYVCAPPDRAPSPRSAHAGAPRVGTTAELCAPHARAEAEAGAEVHSAAEAKGRADAGVDMDAAEAEAEAEDARFAAAADCIRVSELRAVRCALLAPSGAASAAALLRAVSRAPDAAEAVPAALCASVNAAGWPHAGLLRPSTFDALADGGRGGARGGGSGVRSATARAREDAVWLAVQRAAAALSASPRAERDSASGGVSMDAPGWRAVREVLLVVEPLLEPPSRGEAASWQRVSTATPLAAVRERASARDMHEAAGDERVHVRLVTAALGAICALIDLLPLPRRHAGETKVVGACGREQHAADGAATRLRALTCAGAFGAARANGGDCMAAMLGGPSDGARAKPASRSAARDGAARAGPSDDPAADRARRADSAAARCGSCDGDRPVDSQAQRACDAGERCCCLPARLTLVLAAAVTKAAAREETRAGGARSTDAATPPQRAAACTSAPAAGAQLGTPRRLDCVGRRDHAEWLARRAPIGLLVGALARIVRVCALEACTACMEAIISLLALWARNGAIAVGVERAGGRGGARPTAQPHDDNYTNARACAVSPLVAMLTRDDGAQPRGGCAAQALLLCAELLCVPRLAAALLEPLDALDSADGWALGGCAEGCAADDDAADADGGDGDGGDAPESESARDGRALLPTLAAVCELARAPNGWAETSGAPRRAADAAACALHAGALRVLSRALALGTPAQRTALRALAAAPLATLLVAAERDGVAGDQVEGTAGTAEPRLRCVQQAARLLAQLAHGEGAVDEARDSALCAAAHALRVAAQGAREHSTGLRAELATDCEVLLSRLARCAQTIR</sequence>
<proteinExistence type="predicted"/>
<feature type="region of interest" description="Disordered" evidence="1">
    <location>
        <begin position="143"/>
        <end position="163"/>
    </location>
</feature>
<feature type="compositionally biased region" description="Low complexity" evidence="1">
    <location>
        <begin position="947"/>
        <end position="956"/>
    </location>
</feature>
<feature type="compositionally biased region" description="Low complexity" evidence="1">
    <location>
        <begin position="279"/>
        <end position="290"/>
    </location>
</feature>
<dbReference type="EMBL" id="JAGTXO010000001">
    <property type="protein sequence ID" value="KAG8470413.1"/>
    <property type="molecule type" value="Genomic_DNA"/>
</dbReference>